<dbReference type="InterPro" id="IPR008920">
    <property type="entry name" value="TF_FadR/GntR_C"/>
</dbReference>
<dbReference type="OrthoDB" id="9806293at2"/>
<dbReference type="Gene3D" id="1.10.10.10">
    <property type="entry name" value="Winged helix-like DNA-binding domain superfamily/Winged helix DNA-binding domain"/>
    <property type="match status" value="1"/>
</dbReference>
<keyword evidence="3" id="KW-0804">Transcription</keyword>
<dbReference type="Gene3D" id="1.20.120.530">
    <property type="entry name" value="GntR ligand-binding domain-like"/>
    <property type="match status" value="1"/>
</dbReference>
<dbReference type="InterPro" id="IPR000524">
    <property type="entry name" value="Tscrpt_reg_HTH_GntR"/>
</dbReference>
<dbReference type="PANTHER" id="PTHR43537:SF45">
    <property type="entry name" value="GNTR FAMILY REGULATORY PROTEIN"/>
    <property type="match status" value="1"/>
</dbReference>
<feature type="compositionally biased region" description="Low complexity" evidence="4">
    <location>
        <begin position="7"/>
        <end position="19"/>
    </location>
</feature>
<dbReference type="Proteomes" id="UP000019486">
    <property type="component" value="Unassembled WGS sequence"/>
</dbReference>
<feature type="domain" description="HTH gntR-type" evidence="5">
    <location>
        <begin position="48"/>
        <end position="115"/>
    </location>
</feature>
<name>W9H1Y3_9PROT</name>
<feature type="compositionally biased region" description="Basic residues" evidence="4">
    <location>
        <begin position="20"/>
        <end position="32"/>
    </location>
</feature>
<dbReference type="RefSeq" id="WP_037456283.1">
    <property type="nucleotide sequence ID" value="NZ_AVFL01000016.1"/>
</dbReference>
<keyword evidence="1" id="KW-0805">Transcription regulation</keyword>
<protein>
    <submittedName>
        <fullName evidence="6">GntR family transcriptional regulator</fullName>
    </submittedName>
</protein>
<dbReference type="GO" id="GO:0003700">
    <property type="term" value="F:DNA-binding transcription factor activity"/>
    <property type="evidence" value="ECO:0007669"/>
    <property type="project" value="InterPro"/>
</dbReference>
<dbReference type="InterPro" id="IPR011711">
    <property type="entry name" value="GntR_C"/>
</dbReference>
<accession>W9H1Y3</accession>
<gene>
    <name evidence="6" type="ORF">N825_11030</name>
</gene>
<evidence type="ECO:0000256" key="1">
    <source>
        <dbReference type="ARBA" id="ARBA00023015"/>
    </source>
</evidence>
<dbReference type="PATRIC" id="fig|1385369.3.peg.4185"/>
<dbReference type="SMART" id="SM00345">
    <property type="entry name" value="HTH_GNTR"/>
    <property type="match status" value="1"/>
</dbReference>
<dbReference type="AlphaFoldDB" id="W9H1Y3"/>
<evidence type="ECO:0000256" key="3">
    <source>
        <dbReference type="ARBA" id="ARBA00023163"/>
    </source>
</evidence>
<dbReference type="Pfam" id="PF07729">
    <property type="entry name" value="FCD"/>
    <property type="match status" value="1"/>
</dbReference>
<evidence type="ECO:0000256" key="2">
    <source>
        <dbReference type="ARBA" id="ARBA00023125"/>
    </source>
</evidence>
<dbReference type="EMBL" id="AVFL01000016">
    <property type="protein sequence ID" value="EWY38712.1"/>
    <property type="molecule type" value="Genomic_DNA"/>
</dbReference>
<dbReference type="CDD" id="cd07377">
    <property type="entry name" value="WHTH_GntR"/>
    <property type="match status" value="1"/>
</dbReference>
<keyword evidence="7" id="KW-1185">Reference proteome</keyword>
<keyword evidence="2" id="KW-0238">DNA-binding</keyword>
<feature type="compositionally biased region" description="Basic and acidic residues" evidence="4">
    <location>
        <begin position="33"/>
        <end position="45"/>
    </location>
</feature>
<organism evidence="6 7">
    <name type="scientific">Skermanella stibiiresistens SB22</name>
    <dbReference type="NCBI Taxonomy" id="1385369"/>
    <lineage>
        <taxon>Bacteria</taxon>
        <taxon>Pseudomonadati</taxon>
        <taxon>Pseudomonadota</taxon>
        <taxon>Alphaproteobacteria</taxon>
        <taxon>Rhodospirillales</taxon>
        <taxon>Azospirillaceae</taxon>
        <taxon>Skermanella</taxon>
    </lineage>
</organism>
<evidence type="ECO:0000259" key="5">
    <source>
        <dbReference type="PROSITE" id="PS50949"/>
    </source>
</evidence>
<dbReference type="SUPFAM" id="SSF48008">
    <property type="entry name" value="GntR ligand-binding domain-like"/>
    <property type="match status" value="1"/>
</dbReference>
<dbReference type="PROSITE" id="PS50949">
    <property type="entry name" value="HTH_GNTR"/>
    <property type="match status" value="1"/>
</dbReference>
<dbReference type="InterPro" id="IPR036388">
    <property type="entry name" value="WH-like_DNA-bd_sf"/>
</dbReference>
<dbReference type="STRING" id="1385369.N825_11030"/>
<dbReference type="PANTHER" id="PTHR43537">
    <property type="entry name" value="TRANSCRIPTIONAL REGULATOR, GNTR FAMILY"/>
    <property type="match status" value="1"/>
</dbReference>
<dbReference type="Pfam" id="PF00392">
    <property type="entry name" value="GntR"/>
    <property type="match status" value="1"/>
</dbReference>
<dbReference type="GO" id="GO:0003677">
    <property type="term" value="F:DNA binding"/>
    <property type="evidence" value="ECO:0007669"/>
    <property type="project" value="UniProtKB-KW"/>
</dbReference>
<evidence type="ECO:0000256" key="4">
    <source>
        <dbReference type="SAM" id="MobiDB-lite"/>
    </source>
</evidence>
<dbReference type="SUPFAM" id="SSF46785">
    <property type="entry name" value="Winged helix' DNA-binding domain"/>
    <property type="match status" value="1"/>
</dbReference>
<reference evidence="6 7" key="1">
    <citation type="submission" date="2013-08" db="EMBL/GenBank/DDBJ databases">
        <title>The genome sequence of Skermanella stibiiresistens.</title>
        <authorList>
            <person name="Zhu W."/>
            <person name="Wang G."/>
        </authorList>
    </citation>
    <scope>NUCLEOTIDE SEQUENCE [LARGE SCALE GENOMIC DNA]</scope>
    <source>
        <strain evidence="6 7">SB22</strain>
    </source>
</reference>
<evidence type="ECO:0000313" key="6">
    <source>
        <dbReference type="EMBL" id="EWY38712.1"/>
    </source>
</evidence>
<comment type="caution">
    <text evidence="6">The sequence shown here is derived from an EMBL/GenBank/DDBJ whole genome shotgun (WGS) entry which is preliminary data.</text>
</comment>
<dbReference type="SMART" id="SM00895">
    <property type="entry name" value="FCD"/>
    <property type="match status" value="1"/>
</dbReference>
<sequence length="256" mass="27825">MRASDEGAAGTAGRSSARNTAKRKPAARAAARKRGDAAGSAERKAPSVTQSEQAYQIIEEMITTLKLPPGATMTEGWLAETTQFGRTPVREALLRLAEDGLVKIVPHRGLVVTDVNVRDQLLLLEVRRELERLIAGRAARRSTPEQRQRFAELADAMRTATATNDYLLFLRSDNEFNRFVAACSANPFAIKAIASIHAMSRRYWSVFAKPQDISIAAPLHAVVMDAIVAGDEAAAEKASDALMDYVEAFTKASVNV</sequence>
<dbReference type="InterPro" id="IPR036390">
    <property type="entry name" value="WH_DNA-bd_sf"/>
</dbReference>
<proteinExistence type="predicted"/>
<evidence type="ECO:0000313" key="7">
    <source>
        <dbReference type="Proteomes" id="UP000019486"/>
    </source>
</evidence>
<feature type="region of interest" description="Disordered" evidence="4">
    <location>
        <begin position="1"/>
        <end position="52"/>
    </location>
</feature>